<comment type="caution">
    <text evidence="1">The sequence shown here is derived from an EMBL/GenBank/DDBJ whole genome shotgun (WGS) entry which is preliminary data.</text>
</comment>
<evidence type="ECO:0000313" key="1">
    <source>
        <dbReference type="EMBL" id="CAK7339675.1"/>
    </source>
</evidence>
<organism evidence="1 2">
    <name type="scientific">Dovyalis caffra</name>
    <dbReference type="NCBI Taxonomy" id="77055"/>
    <lineage>
        <taxon>Eukaryota</taxon>
        <taxon>Viridiplantae</taxon>
        <taxon>Streptophyta</taxon>
        <taxon>Embryophyta</taxon>
        <taxon>Tracheophyta</taxon>
        <taxon>Spermatophyta</taxon>
        <taxon>Magnoliopsida</taxon>
        <taxon>eudicotyledons</taxon>
        <taxon>Gunneridae</taxon>
        <taxon>Pentapetalae</taxon>
        <taxon>rosids</taxon>
        <taxon>fabids</taxon>
        <taxon>Malpighiales</taxon>
        <taxon>Salicaceae</taxon>
        <taxon>Flacourtieae</taxon>
        <taxon>Dovyalis</taxon>
    </lineage>
</organism>
<name>A0AAV1RSJ1_9ROSI</name>
<proteinExistence type="predicted"/>
<sequence>MEKLRLPEGVVRFDSKELGTSGSVFPRMLVPPPSPYGSLDPASVAADVIFIQSKGKGLLNLVRALD</sequence>
<dbReference type="EMBL" id="CAWUPB010001158">
    <property type="protein sequence ID" value="CAK7339675.1"/>
    <property type="molecule type" value="Genomic_DNA"/>
</dbReference>
<protein>
    <submittedName>
        <fullName evidence="1">Uncharacterized protein</fullName>
    </submittedName>
</protein>
<gene>
    <name evidence="1" type="ORF">DCAF_LOCUS14733</name>
</gene>
<evidence type="ECO:0000313" key="2">
    <source>
        <dbReference type="Proteomes" id="UP001314170"/>
    </source>
</evidence>
<keyword evidence="2" id="KW-1185">Reference proteome</keyword>
<accession>A0AAV1RSJ1</accession>
<dbReference type="AlphaFoldDB" id="A0AAV1RSJ1"/>
<reference evidence="1 2" key="1">
    <citation type="submission" date="2024-01" db="EMBL/GenBank/DDBJ databases">
        <authorList>
            <person name="Waweru B."/>
        </authorList>
    </citation>
    <scope>NUCLEOTIDE SEQUENCE [LARGE SCALE GENOMIC DNA]</scope>
</reference>
<dbReference type="Proteomes" id="UP001314170">
    <property type="component" value="Unassembled WGS sequence"/>
</dbReference>